<accession>A0ABM7WRF5</accession>
<evidence type="ECO:0000256" key="1">
    <source>
        <dbReference type="SAM" id="Phobius"/>
    </source>
</evidence>
<keyword evidence="1" id="KW-0812">Transmembrane</keyword>
<organism evidence="2 3">
    <name type="scientific">Anaeromyxobacter oryzae</name>
    <dbReference type="NCBI Taxonomy" id="2918170"/>
    <lineage>
        <taxon>Bacteria</taxon>
        <taxon>Pseudomonadati</taxon>
        <taxon>Myxococcota</taxon>
        <taxon>Myxococcia</taxon>
        <taxon>Myxococcales</taxon>
        <taxon>Cystobacterineae</taxon>
        <taxon>Anaeromyxobacteraceae</taxon>
        <taxon>Anaeromyxobacter</taxon>
    </lineage>
</organism>
<proteinExistence type="predicted"/>
<name>A0ABM7WRF5_9BACT</name>
<gene>
    <name evidence="2" type="ORF">AMOR_10530</name>
</gene>
<protein>
    <submittedName>
        <fullName evidence="2">Uncharacterized protein</fullName>
    </submittedName>
</protein>
<keyword evidence="1" id="KW-1133">Transmembrane helix</keyword>
<keyword evidence="1" id="KW-0472">Membrane</keyword>
<keyword evidence="3" id="KW-1185">Reference proteome</keyword>
<evidence type="ECO:0000313" key="3">
    <source>
        <dbReference type="Proteomes" id="UP001162891"/>
    </source>
</evidence>
<dbReference type="RefSeq" id="WP_248359239.1">
    <property type="nucleotide sequence ID" value="NZ_AP025591.1"/>
</dbReference>
<reference evidence="3" key="1">
    <citation type="journal article" date="2022" name="Int. J. Syst. Evol. Microbiol.">
        <title>Anaeromyxobacter oryzae sp. nov., Anaeromyxobacter diazotrophicus sp. nov. and Anaeromyxobacter paludicola sp. nov., isolated from paddy soils.</title>
        <authorList>
            <person name="Itoh H."/>
            <person name="Xu Z."/>
            <person name="Mise K."/>
            <person name="Masuda Y."/>
            <person name="Ushijima N."/>
            <person name="Hayakawa C."/>
            <person name="Shiratori Y."/>
            <person name="Senoo K."/>
        </authorList>
    </citation>
    <scope>NUCLEOTIDE SEQUENCE [LARGE SCALE GENOMIC DNA]</scope>
    <source>
        <strain evidence="3">Red232</strain>
    </source>
</reference>
<dbReference type="Proteomes" id="UP001162891">
    <property type="component" value="Chromosome"/>
</dbReference>
<sequence>MRPDRNLREAAARLGASARAVAARLAARARAVPAVERAIQLARRRPDAVVGAALLAGVAAMILHWR</sequence>
<feature type="transmembrane region" description="Helical" evidence="1">
    <location>
        <begin position="48"/>
        <end position="65"/>
    </location>
</feature>
<dbReference type="EMBL" id="AP025591">
    <property type="protein sequence ID" value="BDG02057.1"/>
    <property type="molecule type" value="Genomic_DNA"/>
</dbReference>
<evidence type="ECO:0000313" key="2">
    <source>
        <dbReference type="EMBL" id="BDG02057.1"/>
    </source>
</evidence>